<comment type="caution">
    <text evidence="1">The sequence shown here is derived from an EMBL/GenBank/DDBJ whole genome shotgun (WGS) entry which is preliminary data.</text>
</comment>
<reference evidence="1" key="1">
    <citation type="submission" date="2022-02" db="EMBL/GenBank/DDBJ databases">
        <title>Atlantic sturgeon de novo genome assembly.</title>
        <authorList>
            <person name="Stock M."/>
            <person name="Klopp C."/>
            <person name="Guiguen Y."/>
            <person name="Cabau C."/>
            <person name="Parinello H."/>
            <person name="Santidrian Yebra-Pimentel E."/>
            <person name="Kuhl H."/>
            <person name="Dirks R.P."/>
            <person name="Guessner J."/>
            <person name="Wuertz S."/>
            <person name="Du K."/>
            <person name="Schartl M."/>
        </authorList>
    </citation>
    <scope>NUCLEOTIDE SEQUENCE</scope>
    <source>
        <strain evidence="1">STURGEONOMICS-FGT-2020</strain>
        <tissue evidence="1">Whole blood</tissue>
    </source>
</reference>
<sequence>FVLVFGDSHVRSLVDGYVQMPEGDLLFGYSSTPGACAAALRKEVLNETLPEEPDLLCLIAPGDNLLKTSIQQAAPGDNLSKTSIQQAGKEFASLIPSAQGRWNKVVVIDFPNRLKVELSYQDEYYQEYYRVAASMNVRYLSTVDHFPARSSDLWCRDGVHLSDDHGMPIFAQLIWCAAYFQLNVPQGIKTTPAAPRRAFRRV</sequence>
<name>A0AAD8FNJ8_ACIOX</name>
<evidence type="ECO:0000313" key="1">
    <source>
        <dbReference type="EMBL" id="KAK1150690.1"/>
    </source>
</evidence>
<dbReference type="SUPFAM" id="SSF52266">
    <property type="entry name" value="SGNH hydrolase"/>
    <property type="match status" value="1"/>
</dbReference>
<feature type="non-terminal residue" evidence="1">
    <location>
        <position position="1"/>
    </location>
</feature>
<protein>
    <submittedName>
        <fullName evidence="1">Uncharacterized protein</fullName>
    </submittedName>
</protein>
<keyword evidence="2" id="KW-1185">Reference proteome</keyword>
<proteinExistence type="predicted"/>
<dbReference type="EMBL" id="JAGXEW010000057">
    <property type="protein sequence ID" value="KAK1150690.1"/>
    <property type="molecule type" value="Genomic_DNA"/>
</dbReference>
<gene>
    <name evidence="1" type="ORF">AOXY_G33755</name>
</gene>
<dbReference type="Proteomes" id="UP001230051">
    <property type="component" value="Unassembled WGS sequence"/>
</dbReference>
<dbReference type="InterPro" id="IPR036514">
    <property type="entry name" value="SGNH_hydro_sf"/>
</dbReference>
<dbReference type="Gene3D" id="3.40.50.1110">
    <property type="entry name" value="SGNH hydrolase"/>
    <property type="match status" value="1"/>
</dbReference>
<accession>A0AAD8FNJ8</accession>
<organism evidence="1 2">
    <name type="scientific">Acipenser oxyrinchus oxyrinchus</name>
    <dbReference type="NCBI Taxonomy" id="40147"/>
    <lineage>
        <taxon>Eukaryota</taxon>
        <taxon>Metazoa</taxon>
        <taxon>Chordata</taxon>
        <taxon>Craniata</taxon>
        <taxon>Vertebrata</taxon>
        <taxon>Euteleostomi</taxon>
        <taxon>Actinopterygii</taxon>
        <taxon>Chondrostei</taxon>
        <taxon>Acipenseriformes</taxon>
        <taxon>Acipenseridae</taxon>
        <taxon>Acipenser</taxon>
    </lineage>
</organism>
<dbReference type="AlphaFoldDB" id="A0AAD8FNJ8"/>
<evidence type="ECO:0000313" key="2">
    <source>
        <dbReference type="Proteomes" id="UP001230051"/>
    </source>
</evidence>
<feature type="non-terminal residue" evidence="1">
    <location>
        <position position="202"/>
    </location>
</feature>